<proteinExistence type="predicted"/>
<dbReference type="Proteomes" id="UP000018001">
    <property type="component" value="Unassembled WGS sequence"/>
</dbReference>
<dbReference type="AlphaFoldDB" id="V5GA82"/>
<feature type="region of interest" description="Disordered" evidence="2">
    <location>
        <begin position="216"/>
        <end position="274"/>
    </location>
</feature>
<feature type="region of interest" description="Disordered" evidence="2">
    <location>
        <begin position="1"/>
        <end position="61"/>
    </location>
</feature>
<keyword evidence="5" id="KW-1185">Reference proteome</keyword>
<feature type="compositionally biased region" description="Polar residues" evidence="2">
    <location>
        <begin position="566"/>
        <end position="587"/>
    </location>
</feature>
<keyword evidence="1" id="KW-0175">Coiled coil</keyword>
<comment type="caution">
    <text evidence="4">The sequence shown here is derived from an EMBL/GenBank/DDBJ whole genome shotgun (WGS) entry which is preliminary data.</text>
</comment>
<sequence length="747" mass="82383">MATTTSSRNSKWSGERKRRARTKVSETAFGWESAETDKDSGDISPSGRRSPLRESSKKRRADACMCAIQETRAEDTQRFRPLRLKLVRTTTTTTDMDGVRSRSDERANSLDIPIQRSDPSPRNPEVVSLLDSPETCPAYIETQPDWPSLRTCSSSVTPAAGCMPHLPSTGQMELPRGPVVESQPHEDINAVLTDCEDASMSISLGSRPEEEILNVPGPVHPSTGSGESMTPQAARGPDTDISQCQWIDSANAKLEPSQRPISNRPLPMPKDGQESFLDSITDQIRVYIVSGDKKKDSEIERLHMKINSLEEKLKMALDDSKRFQDDSKRSQDETSRVRAKYKRMLASMPEELLTPLAPCNHILGLRGSALQQAANLYYFIQVLASTADADHCMDWSLSYPHLPKTSFLQLPTSHLINMPPLSDKIHTIVTRNNLIFDPWNTSSTGHQRAENPYSNTSEWRTTRTEKLSHQFGKPITNGSGDGTLDSDCGASNRNQDRNKANKTGEWRWMSAADAERRRIGCADIRALMGGGVKKRKRDRDGDESIMKKEVRIEDIRSPASHHGSRDQTQPQHQSQSKECTALPSSARSKLAFFDDNPIDNDTNNTPLNPKSKPATEDPPTGIFKGTTIYINGSTFPLISDHKLKHLLASNGAKIAITLARQTVTHVILGQPNRNGSGAGGGLAAGKLQKEIQRSGGAATSVKFVGVEWVLESLKASKRLPESGFSHIINACPTGQQSVVNMFKKKTT</sequence>
<feature type="region of interest" description="Disordered" evidence="2">
    <location>
        <begin position="440"/>
        <end position="504"/>
    </location>
</feature>
<dbReference type="HOGENOM" id="CLU_372137_0_0_1"/>
<feature type="compositionally biased region" description="Polar residues" evidence="2">
    <location>
        <begin position="1"/>
        <end position="12"/>
    </location>
</feature>
<feature type="compositionally biased region" description="Basic and acidic residues" evidence="2">
    <location>
        <begin position="97"/>
        <end position="108"/>
    </location>
</feature>
<dbReference type="InParanoid" id="V5GA82"/>
<evidence type="ECO:0000256" key="2">
    <source>
        <dbReference type="SAM" id="MobiDB-lite"/>
    </source>
</evidence>
<evidence type="ECO:0000313" key="5">
    <source>
        <dbReference type="Proteomes" id="UP000018001"/>
    </source>
</evidence>
<feature type="compositionally biased region" description="Basic and acidic residues" evidence="2">
    <location>
        <begin position="494"/>
        <end position="504"/>
    </location>
</feature>
<dbReference type="Gene3D" id="3.40.50.10190">
    <property type="entry name" value="BRCT domain"/>
    <property type="match status" value="1"/>
</dbReference>
<protein>
    <submittedName>
        <fullName evidence="4">BRCA1 C Terminus (BRCT) domain containing protein</fullName>
    </submittedName>
</protein>
<feature type="compositionally biased region" description="Polar residues" evidence="2">
    <location>
        <begin position="222"/>
        <end position="231"/>
    </location>
</feature>
<dbReference type="PROSITE" id="PS50172">
    <property type="entry name" value="BRCT"/>
    <property type="match status" value="1"/>
</dbReference>
<organism evidence="4 5">
    <name type="scientific">Byssochlamys spectabilis (strain No. 5 / NBRC 109023)</name>
    <name type="common">Paecilomyces variotii</name>
    <dbReference type="NCBI Taxonomy" id="1356009"/>
    <lineage>
        <taxon>Eukaryota</taxon>
        <taxon>Fungi</taxon>
        <taxon>Dikarya</taxon>
        <taxon>Ascomycota</taxon>
        <taxon>Pezizomycotina</taxon>
        <taxon>Eurotiomycetes</taxon>
        <taxon>Eurotiomycetidae</taxon>
        <taxon>Eurotiales</taxon>
        <taxon>Thermoascaceae</taxon>
        <taxon>Paecilomyces</taxon>
    </lineage>
</organism>
<feature type="domain" description="BRCT" evidence="3">
    <location>
        <begin position="618"/>
        <end position="726"/>
    </location>
</feature>
<dbReference type="InterPro" id="IPR036420">
    <property type="entry name" value="BRCT_dom_sf"/>
</dbReference>
<dbReference type="EMBL" id="BAUL01000267">
    <property type="protein sequence ID" value="GAD98931.1"/>
    <property type="molecule type" value="Genomic_DNA"/>
</dbReference>
<feature type="compositionally biased region" description="Polar residues" evidence="2">
    <location>
        <begin position="440"/>
        <end position="459"/>
    </location>
</feature>
<feature type="region of interest" description="Disordered" evidence="2">
    <location>
        <begin position="90"/>
        <end position="123"/>
    </location>
</feature>
<feature type="region of interest" description="Disordered" evidence="2">
    <location>
        <begin position="531"/>
        <end position="620"/>
    </location>
</feature>
<dbReference type="SUPFAM" id="SSF52113">
    <property type="entry name" value="BRCT domain"/>
    <property type="match status" value="1"/>
</dbReference>
<reference evidence="5" key="1">
    <citation type="journal article" date="2014" name="Genome Announc.">
        <title>Draft genome sequence of the formaldehyde-resistant fungus Byssochlamys spectabilis No. 5 (anamorph Paecilomyces variotii No. 5) (NBRC109023).</title>
        <authorList>
            <person name="Oka T."/>
            <person name="Ekino K."/>
            <person name="Fukuda K."/>
            <person name="Nomura Y."/>
        </authorList>
    </citation>
    <scope>NUCLEOTIDE SEQUENCE [LARGE SCALE GENOMIC DNA]</scope>
    <source>
        <strain evidence="5">No. 5 / NBRC 109023</strain>
    </source>
</reference>
<gene>
    <name evidence="4" type="ORF">PVAR5_7634</name>
</gene>
<evidence type="ECO:0000313" key="4">
    <source>
        <dbReference type="EMBL" id="GAD98931.1"/>
    </source>
</evidence>
<dbReference type="OrthoDB" id="427711at2759"/>
<name>V5GA82_BYSSN</name>
<evidence type="ECO:0000256" key="1">
    <source>
        <dbReference type="SAM" id="Coils"/>
    </source>
</evidence>
<dbReference type="SMART" id="SM00292">
    <property type="entry name" value="BRCT"/>
    <property type="match status" value="1"/>
</dbReference>
<feature type="coiled-coil region" evidence="1">
    <location>
        <begin position="299"/>
        <end position="326"/>
    </location>
</feature>
<evidence type="ECO:0000259" key="3">
    <source>
        <dbReference type="PROSITE" id="PS50172"/>
    </source>
</evidence>
<feature type="compositionally biased region" description="Low complexity" evidence="2">
    <location>
        <begin position="599"/>
        <end position="609"/>
    </location>
</feature>
<feature type="compositionally biased region" description="Basic and acidic residues" evidence="2">
    <location>
        <begin position="538"/>
        <end position="556"/>
    </location>
</feature>
<dbReference type="InterPro" id="IPR001357">
    <property type="entry name" value="BRCT_dom"/>
</dbReference>
<accession>V5GA82</accession>
<dbReference type="eggNOG" id="ENOG502SAP8">
    <property type="taxonomic scope" value="Eukaryota"/>
</dbReference>